<dbReference type="PRINTS" id="PR00812">
    <property type="entry name" value="BCTERIALGSPF"/>
</dbReference>
<feature type="transmembrane region" description="Helical" evidence="8">
    <location>
        <begin position="170"/>
        <end position="193"/>
    </location>
</feature>
<evidence type="ECO:0000256" key="2">
    <source>
        <dbReference type="ARBA" id="ARBA00005745"/>
    </source>
</evidence>
<evidence type="ECO:0000256" key="3">
    <source>
        <dbReference type="ARBA" id="ARBA00022475"/>
    </source>
</evidence>
<dbReference type="FunFam" id="1.20.81.30:FF:000001">
    <property type="entry name" value="Type II secretion system protein F"/>
    <property type="match status" value="2"/>
</dbReference>
<proteinExistence type="inferred from homology"/>
<dbReference type="InterPro" id="IPR018076">
    <property type="entry name" value="T2SS_GspF_dom"/>
</dbReference>
<dbReference type="Proteomes" id="UP000027192">
    <property type="component" value="Unassembled WGS sequence"/>
</dbReference>
<feature type="transmembrane region" description="Helical" evidence="8">
    <location>
        <begin position="224"/>
        <end position="243"/>
    </location>
</feature>
<keyword evidence="3" id="KW-1003">Cell membrane</keyword>
<name>A0A066RUH3_9GAMM</name>
<dbReference type="InterPro" id="IPR042094">
    <property type="entry name" value="T2SS_GspF_sf"/>
</dbReference>
<feature type="domain" description="Type II secretion system protein GspF" evidence="9">
    <location>
        <begin position="72"/>
        <end position="194"/>
    </location>
</feature>
<evidence type="ECO:0000256" key="6">
    <source>
        <dbReference type="ARBA" id="ARBA00022989"/>
    </source>
</evidence>
<evidence type="ECO:0000313" key="11">
    <source>
        <dbReference type="Proteomes" id="UP000027192"/>
    </source>
</evidence>
<dbReference type="GO" id="GO:0005886">
    <property type="term" value="C:plasma membrane"/>
    <property type="evidence" value="ECO:0007669"/>
    <property type="project" value="UniProtKB-SubCell"/>
</dbReference>
<keyword evidence="4" id="KW-0997">Cell inner membrane</keyword>
<dbReference type="RefSeq" id="WP_036749572.1">
    <property type="nucleotide sequence ID" value="NZ_JAGSGC010000005.1"/>
</dbReference>
<dbReference type="STRING" id="1654360.EA58_04985"/>
<feature type="domain" description="Type II secretion system protein GspF" evidence="9">
    <location>
        <begin position="275"/>
        <end position="397"/>
    </location>
</feature>
<evidence type="ECO:0000256" key="5">
    <source>
        <dbReference type="ARBA" id="ARBA00022692"/>
    </source>
</evidence>
<dbReference type="InterPro" id="IPR003004">
    <property type="entry name" value="GspF/PilC"/>
</dbReference>
<dbReference type="AlphaFoldDB" id="A0A066RUH3"/>
<dbReference type="PANTHER" id="PTHR30012:SF7">
    <property type="entry name" value="PROTEIN TRANSPORT PROTEIN HOFC HOMOLOG"/>
    <property type="match status" value="1"/>
</dbReference>
<evidence type="ECO:0000313" key="10">
    <source>
        <dbReference type="EMBL" id="KDM92726.1"/>
    </source>
</evidence>
<sequence length="406" mass="45454">MKPPAQLNYYFWRGKQQSGQRIQGLTVAYHPEEIAQLLKASRITLLSVHRRRPGWLTRRRHDLRQQDLTQLLRQLGILLHASLPLASALTLLAREQSRKAPAALLRRLSSQVASGHPLSDALSDALPYPDTTVSSLLTAGEQAGQLPQMLAQIATYREQSQTLQRNMTQALVYPAVVCLVAAAVTTLMLTWVIPQFASLFASMGSQLPWLTQMVLTLSERFREFGWPIAVITILLIMCTRHFYRRNHKWQTRLHRFGLRCPILGPLWQLAAEAKFTRTLGITFQAGVPLLNGLELAAATCGNRVLEQAYHEASRHVSSGQPLHQALRQHTCLSARLIHMVMVGEETGQLDNLLLRLADQNDNALSHQLKTLTTLTEPVLILFIGVLVGTLLLAMYLPVFDLMKVVG</sequence>
<evidence type="ECO:0000256" key="8">
    <source>
        <dbReference type="SAM" id="Phobius"/>
    </source>
</evidence>
<dbReference type="EMBL" id="JMIB01000006">
    <property type="protein sequence ID" value="KDM92726.1"/>
    <property type="molecule type" value="Genomic_DNA"/>
</dbReference>
<protein>
    <recommendedName>
        <fullName evidence="9">Type II secretion system protein GspF domain-containing protein</fullName>
    </recommendedName>
</protein>
<comment type="caution">
    <text evidence="10">The sequence shown here is derived from an EMBL/GenBank/DDBJ whole genome shotgun (WGS) entry which is preliminary data.</text>
</comment>
<reference evidence="10 11" key="1">
    <citation type="submission" date="2014-04" db="EMBL/GenBank/DDBJ databases">
        <title>Draft genome sequence of Photobacterium halotolerans S2753: a solonamide, ngercheumicin and holomycin producer.</title>
        <authorList>
            <person name="Machado H.R."/>
            <person name="Gram L."/>
        </authorList>
    </citation>
    <scope>NUCLEOTIDE SEQUENCE [LARGE SCALE GENOMIC DNA]</scope>
    <source>
        <strain evidence="10 11">S2753</strain>
    </source>
</reference>
<keyword evidence="11" id="KW-1185">Reference proteome</keyword>
<dbReference type="Gene3D" id="1.20.81.30">
    <property type="entry name" value="Type II secretion system (T2SS), domain F"/>
    <property type="match status" value="2"/>
</dbReference>
<dbReference type="OrthoDB" id="9805682at2"/>
<comment type="subcellular location">
    <subcellularLocation>
        <location evidence="1">Cell inner membrane</location>
        <topology evidence="1">Multi-pass membrane protein</topology>
    </subcellularLocation>
</comment>
<keyword evidence="5 8" id="KW-0812">Transmembrane</keyword>
<accession>A0A066RUH3</accession>
<dbReference type="PANTHER" id="PTHR30012">
    <property type="entry name" value="GENERAL SECRETION PATHWAY PROTEIN"/>
    <property type="match status" value="1"/>
</dbReference>
<dbReference type="Pfam" id="PF00482">
    <property type="entry name" value="T2SSF"/>
    <property type="match status" value="2"/>
</dbReference>
<dbReference type="GO" id="GO:0015628">
    <property type="term" value="P:protein secretion by the type II secretion system"/>
    <property type="evidence" value="ECO:0007669"/>
    <property type="project" value="TreeGrafter"/>
</dbReference>
<evidence type="ECO:0000259" key="9">
    <source>
        <dbReference type="Pfam" id="PF00482"/>
    </source>
</evidence>
<keyword evidence="7 8" id="KW-0472">Membrane</keyword>
<evidence type="ECO:0000256" key="1">
    <source>
        <dbReference type="ARBA" id="ARBA00004429"/>
    </source>
</evidence>
<keyword evidence="6 8" id="KW-1133">Transmembrane helix</keyword>
<evidence type="ECO:0000256" key="7">
    <source>
        <dbReference type="ARBA" id="ARBA00023136"/>
    </source>
</evidence>
<feature type="transmembrane region" description="Helical" evidence="8">
    <location>
        <begin position="378"/>
        <end position="398"/>
    </location>
</feature>
<organism evidence="10 11">
    <name type="scientific">Photobacterium galatheae</name>
    <dbReference type="NCBI Taxonomy" id="1654360"/>
    <lineage>
        <taxon>Bacteria</taxon>
        <taxon>Pseudomonadati</taxon>
        <taxon>Pseudomonadota</taxon>
        <taxon>Gammaproteobacteria</taxon>
        <taxon>Vibrionales</taxon>
        <taxon>Vibrionaceae</taxon>
        <taxon>Photobacterium</taxon>
    </lineage>
</organism>
<gene>
    <name evidence="10" type="ORF">EA58_04985</name>
</gene>
<evidence type="ECO:0000256" key="4">
    <source>
        <dbReference type="ARBA" id="ARBA00022519"/>
    </source>
</evidence>
<comment type="similarity">
    <text evidence="2">Belongs to the GSP F family.</text>
</comment>